<organism evidence="1 2">
    <name type="scientific">Treponema vincentii</name>
    <dbReference type="NCBI Taxonomy" id="69710"/>
    <lineage>
        <taxon>Bacteria</taxon>
        <taxon>Pseudomonadati</taxon>
        <taxon>Spirochaetota</taxon>
        <taxon>Spirochaetia</taxon>
        <taxon>Spirochaetales</taxon>
        <taxon>Treponemataceae</taxon>
        <taxon>Treponema</taxon>
    </lineage>
</organism>
<reference evidence="1 2" key="1">
    <citation type="submission" date="2020-01" db="EMBL/GenBank/DDBJ databases">
        <title>Complete genome sequence of a human oral phylogroup 1 Treponema sp. strain ATCC 700766, originally isolated from periodontitis dental plaque.</title>
        <authorList>
            <person name="Chan Y."/>
            <person name="Huo Y.-B."/>
            <person name="Yu X.-L."/>
            <person name="Zeng H."/>
            <person name="Leung W.-K."/>
            <person name="Watt R.M."/>
        </authorList>
    </citation>
    <scope>NUCLEOTIDE SEQUENCE [LARGE SCALE GENOMIC DNA]</scope>
    <source>
        <strain evidence="1 2">OMZ 804</strain>
    </source>
</reference>
<gene>
    <name evidence="1" type="ORF">GWP43_09475</name>
</gene>
<accession>A0A6P1Y1E6</accession>
<dbReference type="AlphaFoldDB" id="A0A6P1Y1E6"/>
<sequence length="80" mass="8545">MLKYKKNFLYVCSVLLIVGCIACKPESRRDTAQTCAANEKTKTGAGVEKPVAQVVFDDKALAALSKQKATAIYCIAMGAS</sequence>
<name>A0A6P1Y1E6_9SPIR</name>
<evidence type="ECO:0008006" key="3">
    <source>
        <dbReference type="Google" id="ProtNLM"/>
    </source>
</evidence>
<proteinExistence type="predicted"/>
<protein>
    <recommendedName>
        <fullName evidence="3">Lipoprotein</fullName>
    </recommendedName>
</protein>
<dbReference type="Proteomes" id="UP000464374">
    <property type="component" value="Chromosome"/>
</dbReference>
<dbReference type="EMBL" id="CP048020">
    <property type="protein sequence ID" value="QHX43628.1"/>
    <property type="molecule type" value="Genomic_DNA"/>
</dbReference>
<evidence type="ECO:0000313" key="2">
    <source>
        <dbReference type="Proteomes" id="UP000464374"/>
    </source>
</evidence>
<evidence type="ECO:0000313" key="1">
    <source>
        <dbReference type="EMBL" id="QHX43628.1"/>
    </source>
</evidence>
<dbReference type="KEGG" id="trz:GWP43_09475"/>
<dbReference type="PROSITE" id="PS51257">
    <property type="entry name" value="PROKAR_LIPOPROTEIN"/>
    <property type="match status" value="1"/>
</dbReference>